<dbReference type="Proteomes" id="UP000747399">
    <property type="component" value="Unassembled WGS sequence"/>
</dbReference>
<accession>A0A8J4BQT7</accession>
<dbReference type="AlphaFoldDB" id="A0A8J4BQT7"/>
<dbReference type="EMBL" id="BNCO01000087">
    <property type="protein sequence ID" value="GIL66573.1"/>
    <property type="molecule type" value="Genomic_DNA"/>
</dbReference>
<proteinExistence type="predicted"/>
<evidence type="ECO:0000313" key="2">
    <source>
        <dbReference type="EMBL" id="GIL66573.1"/>
    </source>
</evidence>
<name>A0A8J4BQT7_9CHLO</name>
<keyword evidence="3" id="KW-1185">Reference proteome</keyword>
<protein>
    <submittedName>
        <fullName evidence="2">Uncharacterized protein</fullName>
    </submittedName>
</protein>
<comment type="caution">
    <text evidence="2">The sequence shown here is derived from an EMBL/GenBank/DDBJ whole genome shotgun (WGS) entry which is preliminary data.</text>
</comment>
<evidence type="ECO:0000256" key="1">
    <source>
        <dbReference type="SAM" id="MobiDB-lite"/>
    </source>
</evidence>
<feature type="non-terminal residue" evidence="2">
    <location>
        <position position="1"/>
    </location>
</feature>
<gene>
    <name evidence="2" type="ORF">Vafri_20070</name>
</gene>
<feature type="region of interest" description="Disordered" evidence="1">
    <location>
        <begin position="57"/>
        <end position="85"/>
    </location>
</feature>
<sequence length="120" mass="12160">QRLARNAAAAAAAAATSAAAWPAVVWRIISPKKSSDSGAAVTQVKLTWPKSSPWPRPLLSCGGRSISDGGADTAGEELEQQADPHVGTGTVVSVDANLDTTDAFASSTALRGRPAGSRCC</sequence>
<evidence type="ECO:0000313" key="3">
    <source>
        <dbReference type="Proteomes" id="UP000747399"/>
    </source>
</evidence>
<organism evidence="2 3">
    <name type="scientific">Volvox africanus</name>
    <dbReference type="NCBI Taxonomy" id="51714"/>
    <lineage>
        <taxon>Eukaryota</taxon>
        <taxon>Viridiplantae</taxon>
        <taxon>Chlorophyta</taxon>
        <taxon>core chlorophytes</taxon>
        <taxon>Chlorophyceae</taxon>
        <taxon>CS clade</taxon>
        <taxon>Chlamydomonadales</taxon>
        <taxon>Volvocaceae</taxon>
        <taxon>Volvox</taxon>
    </lineage>
</organism>
<reference evidence="2" key="1">
    <citation type="journal article" date="2021" name="Proc. Natl. Acad. Sci. U.S.A.">
        <title>Three genomes in the algal genus Volvox reveal the fate of a haploid sex-determining region after a transition to homothallism.</title>
        <authorList>
            <person name="Yamamoto K."/>
            <person name="Hamaji T."/>
            <person name="Kawai-Toyooka H."/>
            <person name="Matsuzaki R."/>
            <person name="Takahashi F."/>
            <person name="Nishimura Y."/>
            <person name="Kawachi M."/>
            <person name="Noguchi H."/>
            <person name="Minakuchi Y."/>
            <person name="Umen J.G."/>
            <person name="Toyoda A."/>
            <person name="Nozaki H."/>
        </authorList>
    </citation>
    <scope>NUCLEOTIDE SEQUENCE</scope>
    <source>
        <strain evidence="2">NIES-3780</strain>
    </source>
</reference>